<dbReference type="EMBL" id="QGKV02000832">
    <property type="protein sequence ID" value="KAF3548614.1"/>
    <property type="molecule type" value="Genomic_DNA"/>
</dbReference>
<reference evidence="1 2" key="1">
    <citation type="journal article" date="2020" name="BMC Genomics">
        <title>Intraspecific diversification of the crop wild relative Brassica cretica Lam. using demographic model selection.</title>
        <authorList>
            <person name="Kioukis A."/>
            <person name="Michalopoulou V.A."/>
            <person name="Briers L."/>
            <person name="Pirintsos S."/>
            <person name="Studholme D.J."/>
            <person name="Pavlidis P."/>
            <person name="Sarris P.F."/>
        </authorList>
    </citation>
    <scope>NUCLEOTIDE SEQUENCE [LARGE SCALE GENOMIC DNA]</scope>
    <source>
        <strain evidence="2">cv. PFS-1207/04</strain>
    </source>
</reference>
<accession>A0ABQ7C9V1</accession>
<comment type="caution">
    <text evidence="1">The sequence shown here is derived from an EMBL/GenBank/DDBJ whole genome shotgun (WGS) entry which is preliminary data.</text>
</comment>
<name>A0ABQ7C9V1_BRACR</name>
<protein>
    <recommendedName>
        <fullName evidence="3">Secreted protein</fullName>
    </recommendedName>
</protein>
<organism evidence="1 2">
    <name type="scientific">Brassica cretica</name>
    <name type="common">Mustard</name>
    <dbReference type="NCBI Taxonomy" id="69181"/>
    <lineage>
        <taxon>Eukaryota</taxon>
        <taxon>Viridiplantae</taxon>
        <taxon>Streptophyta</taxon>
        <taxon>Embryophyta</taxon>
        <taxon>Tracheophyta</taxon>
        <taxon>Spermatophyta</taxon>
        <taxon>Magnoliopsida</taxon>
        <taxon>eudicotyledons</taxon>
        <taxon>Gunneridae</taxon>
        <taxon>Pentapetalae</taxon>
        <taxon>rosids</taxon>
        <taxon>malvids</taxon>
        <taxon>Brassicales</taxon>
        <taxon>Brassicaceae</taxon>
        <taxon>Brassiceae</taxon>
        <taxon>Brassica</taxon>
    </lineage>
</organism>
<proteinExistence type="predicted"/>
<dbReference type="Proteomes" id="UP000266723">
    <property type="component" value="Unassembled WGS sequence"/>
</dbReference>
<sequence>MRSISSPLLLPLGGGRFSAVGCAPAGAFHQVFGLRKPCPRVQLDCPESRNQVFYRVRALEVPRGALLLAFTVKANISFIWSSIAVSAVTVDTFPAGFLSALPSTGVPSCVCWSLSALVVISD</sequence>
<evidence type="ECO:0000313" key="1">
    <source>
        <dbReference type="EMBL" id="KAF3548614.1"/>
    </source>
</evidence>
<gene>
    <name evidence="1" type="ORF">DY000_02008204</name>
</gene>
<evidence type="ECO:0008006" key="3">
    <source>
        <dbReference type="Google" id="ProtNLM"/>
    </source>
</evidence>
<keyword evidence="2" id="KW-1185">Reference proteome</keyword>
<evidence type="ECO:0000313" key="2">
    <source>
        <dbReference type="Proteomes" id="UP000266723"/>
    </source>
</evidence>